<feature type="transmembrane region" description="Helical" evidence="8">
    <location>
        <begin position="113"/>
        <end position="131"/>
    </location>
</feature>
<keyword evidence="6 8" id="KW-1133">Transmembrane helix</keyword>
<accession>A0ABU3Y4N6</accession>
<evidence type="ECO:0000256" key="7">
    <source>
        <dbReference type="ARBA" id="ARBA00023136"/>
    </source>
</evidence>
<evidence type="ECO:0000256" key="6">
    <source>
        <dbReference type="ARBA" id="ARBA00022989"/>
    </source>
</evidence>
<name>A0ABU3Y4N6_9SPHN</name>
<keyword evidence="7 8" id="KW-0472">Membrane</keyword>
<evidence type="ECO:0000256" key="2">
    <source>
        <dbReference type="ARBA" id="ARBA00007776"/>
    </source>
</evidence>
<evidence type="ECO:0000313" key="10">
    <source>
        <dbReference type="Proteomes" id="UP001273531"/>
    </source>
</evidence>
<keyword evidence="10" id="KW-1185">Reference proteome</keyword>
<keyword evidence="3" id="KW-1003">Cell membrane</keyword>
<organism evidence="9 10">
    <name type="scientific">Sphingomonas agrestis</name>
    <dbReference type="NCBI Taxonomy" id="3080540"/>
    <lineage>
        <taxon>Bacteria</taxon>
        <taxon>Pseudomonadati</taxon>
        <taxon>Pseudomonadota</taxon>
        <taxon>Alphaproteobacteria</taxon>
        <taxon>Sphingomonadales</taxon>
        <taxon>Sphingomonadaceae</taxon>
        <taxon>Sphingomonas</taxon>
    </lineage>
</organism>
<proteinExistence type="inferred from homology"/>
<protein>
    <submittedName>
        <fullName evidence="9">Rod shape-determining protein MreD</fullName>
    </submittedName>
</protein>
<sequence length="170" mass="18881">MNPVEFLPMGHSEKPPRAVWLAPLSVVLGSLMTLLPVVAVVPFLPPFGLMVLLGWRMVRGDSMRVWVPVLLGFFDDMVSGQPLGSAMLLWTLCVLVIDVLDTRLVWRDFWQDWLVASGAIGFCLIAGRLVASPFGAHVDTALLFQFVASAALFPLIYRLCAWLDSDVRKR</sequence>
<dbReference type="Proteomes" id="UP001273531">
    <property type="component" value="Unassembled WGS sequence"/>
</dbReference>
<evidence type="ECO:0000256" key="3">
    <source>
        <dbReference type="ARBA" id="ARBA00022475"/>
    </source>
</evidence>
<comment type="subcellular location">
    <subcellularLocation>
        <location evidence="1">Cell membrane</location>
        <topology evidence="1">Multi-pass membrane protein</topology>
    </subcellularLocation>
</comment>
<dbReference type="RefSeq" id="WP_317225430.1">
    <property type="nucleotide sequence ID" value="NZ_JAWJEJ010000001.1"/>
</dbReference>
<dbReference type="InterPro" id="IPR007227">
    <property type="entry name" value="Cell_shape_determining_MreD"/>
</dbReference>
<evidence type="ECO:0000256" key="5">
    <source>
        <dbReference type="ARBA" id="ARBA00022960"/>
    </source>
</evidence>
<comment type="caution">
    <text evidence="9">The sequence shown here is derived from an EMBL/GenBank/DDBJ whole genome shotgun (WGS) entry which is preliminary data.</text>
</comment>
<dbReference type="EMBL" id="JAWJEJ010000001">
    <property type="protein sequence ID" value="MDV3456236.1"/>
    <property type="molecule type" value="Genomic_DNA"/>
</dbReference>
<gene>
    <name evidence="9" type="primary">mreD</name>
    <name evidence="9" type="ORF">RZN05_04515</name>
</gene>
<dbReference type="Pfam" id="PF04093">
    <property type="entry name" value="MreD"/>
    <property type="match status" value="1"/>
</dbReference>
<keyword evidence="4 8" id="KW-0812">Transmembrane</keyword>
<reference evidence="9 10" key="1">
    <citation type="submission" date="2023-10" db="EMBL/GenBank/DDBJ databases">
        <title>Sphingomonas sp. HF-S4 16S ribosomal RNA gene Genome sequencing and assembly.</title>
        <authorList>
            <person name="Lee H."/>
        </authorList>
    </citation>
    <scope>NUCLEOTIDE SEQUENCE [LARGE SCALE GENOMIC DNA]</scope>
    <source>
        <strain evidence="9 10">HF-S4</strain>
    </source>
</reference>
<feature type="transmembrane region" description="Helical" evidence="8">
    <location>
        <begin position="20"/>
        <end position="53"/>
    </location>
</feature>
<feature type="transmembrane region" description="Helical" evidence="8">
    <location>
        <begin position="87"/>
        <end position="106"/>
    </location>
</feature>
<evidence type="ECO:0000256" key="1">
    <source>
        <dbReference type="ARBA" id="ARBA00004651"/>
    </source>
</evidence>
<evidence type="ECO:0000313" key="9">
    <source>
        <dbReference type="EMBL" id="MDV3456236.1"/>
    </source>
</evidence>
<feature type="transmembrane region" description="Helical" evidence="8">
    <location>
        <begin position="143"/>
        <end position="163"/>
    </location>
</feature>
<evidence type="ECO:0000256" key="4">
    <source>
        <dbReference type="ARBA" id="ARBA00022692"/>
    </source>
</evidence>
<comment type="similarity">
    <text evidence="2">Belongs to the MreD family.</text>
</comment>
<keyword evidence="5" id="KW-0133">Cell shape</keyword>
<evidence type="ECO:0000256" key="8">
    <source>
        <dbReference type="SAM" id="Phobius"/>
    </source>
</evidence>